<comment type="caution">
    <text evidence="4">The sequence shown here is derived from an EMBL/GenBank/DDBJ whole genome shotgun (WGS) entry which is preliminary data.</text>
</comment>
<gene>
    <name evidence="4" type="ORF">GQE99_09950</name>
</gene>
<dbReference type="RefSeq" id="WP_161351436.1">
    <property type="nucleotide sequence ID" value="NZ_WTUX01000011.1"/>
</dbReference>
<dbReference type="Gene3D" id="3.30.9.30">
    <property type="match status" value="1"/>
</dbReference>
<dbReference type="SUPFAM" id="SSF54373">
    <property type="entry name" value="FAD-linked reductases, C-terminal domain"/>
    <property type="match status" value="1"/>
</dbReference>
<dbReference type="Pfam" id="PF01494">
    <property type="entry name" value="FAD_binding_3"/>
    <property type="match status" value="2"/>
</dbReference>
<dbReference type="PRINTS" id="PR00420">
    <property type="entry name" value="RNGMNOXGNASE"/>
</dbReference>
<dbReference type="InterPro" id="IPR050493">
    <property type="entry name" value="FAD-dep_Monooxygenase_BioMet"/>
</dbReference>
<organism evidence="4 5">
    <name type="scientific">Maritimibacter harenae</name>
    <dbReference type="NCBI Taxonomy" id="2606218"/>
    <lineage>
        <taxon>Bacteria</taxon>
        <taxon>Pseudomonadati</taxon>
        <taxon>Pseudomonadota</taxon>
        <taxon>Alphaproteobacteria</taxon>
        <taxon>Rhodobacterales</taxon>
        <taxon>Roseobacteraceae</taxon>
        <taxon>Maritimibacter</taxon>
    </lineage>
</organism>
<evidence type="ECO:0000259" key="3">
    <source>
        <dbReference type="Pfam" id="PF01494"/>
    </source>
</evidence>
<dbReference type="NCBIfam" id="NF005720">
    <property type="entry name" value="PRK07538.1"/>
    <property type="match status" value="1"/>
</dbReference>
<evidence type="ECO:0000256" key="2">
    <source>
        <dbReference type="ARBA" id="ARBA00023033"/>
    </source>
</evidence>
<proteinExistence type="predicted"/>
<dbReference type="PANTHER" id="PTHR13789:SF268">
    <property type="entry name" value="5-METHYLPHENAZINE-1-CARBOXYLATE 1-MONOOXYGENASE"/>
    <property type="match status" value="1"/>
</dbReference>
<dbReference type="SUPFAM" id="SSF51905">
    <property type="entry name" value="FAD/NAD(P)-binding domain"/>
    <property type="match status" value="1"/>
</dbReference>
<evidence type="ECO:0000256" key="1">
    <source>
        <dbReference type="ARBA" id="ARBA00023002"/>
    </source>
</evidence>
<evidence type="ECO:0000313" key="5">
    <source>
        <dbReference type="Proteomes" id="UP000467322"/>
    </source>
</evidence>
<dbReference type="GO" id="GO:0071949">
    <property type="term" value="F:FAD binding"/>
    <property type="evidence" value="ECO:0007669"/>
    <property type="project" value="InterPro"/>
</dbReference>
<keyword evidence="2" id="KW-0503">Monooxygenase</keyword>
<feature type="domain" description="FAD-binding" evidence="3">
    <location>
        <begin position="5"/>
        <end position="175"/>
    </location>
</feature>
<feature type="domain" description="FAD-binding" evidence="3">
    <location>
        <begin position="295"/>
        <end position="337"/>
    </location>
</feature>
<protein>
    <submittedName>
        <fullName evidence="4">Flavin-dependent oxidoreductase</fullName>
    </submittedName>
</protein>
<dbReference type="AlphaFoldDB" id="A0A845M9V7"/>
<accession>A0A845M9V7</accession>
<dbReference type="Gene3D" id="3.50.50.60">
    <property type="entry name" value="FAD/NAD(P)-binding domain"/>
    <property type="match status" value="1"/>
</dbReference>
<sequence length="432" mass="46415">MAAQKVLIAGGGIGGLATALTLQQIGVECVVFESVRELKPLGVGINLQPNAVRELYDLGIGQEALDRVGVPAREWALVGLNGNDIYSEARGTHAGYDWPQYAVHRGQFHMLLADTFMERAGPEALKLGSRVTGYRNNPDGSVAAFVETAEGTREETGTLLIAADGIHSAIRAQMHPEQPPINWGGAIMWRGTTVAKPIRTGSSFVGLGTHKHRMVIYPISHPDPETGLALINWIAEMTVDPADGWEKSGWFRPVEIEEFADNFNGFTYDWLDVPAMLRAADVAYENPMIDRDPIDTWIDGSVALMGDAAHAMYPTGSNGASQAIVDARTLGARMVEHGVTRAAIEAYDAQLAGPIGEVVLRNRGAGPFGLLNMVDERCGGEFDDIDAVIPADERRDFMAKYQAAAGFARDTLNAAPRTIPAGARAADLTPAE</sequence>
<dbReference type="EMBL" id="WTUX01000011">
    <property type="protein sequence ID" value="MZR13341.1"/>
    <property type="molecule type" value="Genomic_DNA"/>
</dbReference>
<dbReference type="InterPro" id="IPR036188">
    <property type="entry name" value="FAD/NAD-bd_sf"/>
</dbReference>
<evidence type="ECO:0000313" key="4">
    <source>
        <dbReference type="EMBL" id="MZR13341.1"/>
    </source>
</evidence>
<name>A0A845M9V7_9RHOB</name>
<reference evidence="4 5" key="1">
    <citation type="submission" date="2019-12" db="EMBL/GenBank/DDBJ databases">
        <title>Maritimibacter sp. nov. sp. isolated from sea sand.</title>
        <authorList>
            <person name="Kim J."/>
            <person name="Jeong S.E."/>
            <person name="Jung H.S."/>
            <person name="Jeon C.O."/>
        </authorList>
    </citation>
    <scope>NUCLEOTIDE SEQUENCE [LARGE SCALE GENOMIC DNA]</scope>
    <source>
        <strain evidence="4 5">DP07</strain>
    </source>
</reference>
<keyword evidence="5" id="KW-1185">Reference proteome</keyword>
<dbReference type="PANTHER" id="PTHR13789">
    <property type="entry name" value="MONOOXYGENASE"/>
    <property type="match status" value="1"/>
</dbReference>
<dbReference type="InterPro" id="IPR002938">
    <property type="entry name" value="FAD-bd"/>
</dbReference>
<dbReference type="GO" id="GO:0004497">
    <property type="term" value="F:monooxygenase activity"/>
    <property type="evidence" value="ECO:0007669"/>
    <property type="project" value="UniProtKB-KW"/>
</dbReference>
<dbReference type="Proteomes" id="UP000467322">
    <property type="component" value="Unassembled WGS sequence"/>
</dbReference>
<keyword evidence="1" id="KW-0560">Oxidoreductase</keyword>